<dbReference type="EMBL" id="CP007155">
    <property type="protein sequence ID" value="AHH98864.1"/>
    <property type="molecule type" value="Genomic_DNA"/>
</dbReference>
<proteinExistence type="predicted"/>
<dbReference type="InterPro" id="IPR019734">
    <property type="entry name" value="TPR_rpt"/>
</dbReference>
<accession>W5WL14</accession>
<feature type="domain" description="Novel STAND NTPase 5" evidence="2">
    <location>
        <begin position="242"/>
        <end position="361"/>
    </location>
</feature>
<dbReference type="Pfam" id="PF25199">
    <property type="entry name" value="nSTAND_NTPase5"/>
    <property type="match status" value="1"/>
</dbReference>
<dbReference type="Pfam" id="PF12862">
    <property type="entry name" value="ANAPC5"/>
    <property type="match status" value="1"/>
</dbReference>
<dbReference type="Proteomes" id="UP000019225">
    <property type="component" value="Chromosome"/>
</dbReference>
<dbReference type="eggNOG" id="COG0265">
    <property type="taxonomic scope" value="Bacteria"/>
</dbReference>
<evidence type="ECO:0000313" key="4">
    <source>
        <dbReference type="Proteomes" id="UP000019225"/>
    </source>
</evidence>
<evidence type="ECO:0000313" key="3">
    <source>
        <dbReference type="EMBL" id="AHH98864.1"/>
    </source>
</evidence>
<dbReference type="HOGENOM" id="CLU_006181_0_0_11"/>
<dbReference type="PATRIC" id="fig|1449976.3.peg.5513"/>
<feature type="domain" description="Anaphase-promoting complex subunit 5" evidence="1">
    <location>
        <begin position="942"/>
        <end position="974"/>
    </location>
</feature>
<dbReference type="Pfam" id="PF13374">
    <property type="entry name" value="TPR_10"/>
    <property type="match status" value="5"/>
</dbReference>
<dbReference type="Gene3D" id="3.40.50.300">
    <property type="entry name" value="P-loop containing nucleotide triphosphate hydrolases"/>
    <property type="match status" value="1"/>
</dbReference>
<dbReference type="InterPro" id="IPR026000">
    <property type="entry name" value="Apc5_dom"/>
</dbReference>
<dbReference type="RefSeq" id="WP_025358814.1">
    <property type="nucleotide sequence ID" value="NZ_CP007155.1"/>
</dbReference>
<dbReference type="eggNOG" id="COG0470">
    <property type="taxonomic scope" value="Bacteria"/>
</dbReference>
<name>W5WL14_9PSEU</name>
<dbReference type="OrthoDB" id="3261206at2"/>
<dbReference type="InterPro" id="IPR009003">
    <property type="entry name" value="Peptidase_S1_PA"/>
</dbReference>
<protein>
    <submittedName>
        <fullName evidence="3">Uncharacterized protein</fullName>
    </submittedName>
</protein>
<keyword evidence="4" id="KW-1185">Reference proteome</keyword>
<dbReference type="SUPFAM" id="SSF50494">
    <property type="entry name" value="Trypsin-like serine proteases"/>
    <property type="match status" value="1"/>
</dbReference>
<dbReference type="Gene3D" id="1.25.40.10">
    <property type="entry name" value="Tetratricopeptide repeat domain"/>
    <property type="match status" value="2"/>
</dbReference>
<dbReference type="InterPro" id="IPR011990">
    <property type="entry name" value="TPR-like_helical_dom_sf"/>
</dbReference>
<dbReference type="InterPro" id="IPR043504">
    <property type="entry name" value="Peptidase_S1_PA_chymotrypsin"/>
</dbReference>
<dbReference type="Gene3D" id="2.40.10.10">
    <property type="entry name" value="Trypsin-like serine proteases"/>
    <property type="match status" value="1"/>
</dbReference>
<evidence type="ECO:0000259" key="1">
    <source>
        <dbReference type="Pfam" id="PF12862"/>
    </source>
</evidence>
<dbReference type="SUPFAM" id="SSF52540">
    <property type="entry name" value="P-loop containing nucleoside triphosphate hydrolases"/>
    <property type="match status" value="1"/>
</dbReference>
<dbReference type="PANTHER" id="PTHR19959">
    <property type="entry name" value="KINESIN LIGHT CHAIN"/>
    <property type="match status" value="1"/>
</dbReference>
<dbReference type="STRING" id="1449976.KALB_5502"/>
<dbReference type="KEGG" id="kal:KALB_5502"/>
<dbReference type="AlphaFoldDB" id="W5WL14"/>
<dbReference type="SUPFAM" id="SSF48452">
    <property type="entry name" value="TPR-like"/>
    <property type="match status" value="2"/>
</dbReference>
<gene>
    <name evidence="3" type="ORF">KALB_5502</name>
</gene>
<evidence type="ECO:0000259" key="2">
    <source>
        <dbReference type="Pfam" id="PF25199"/>
    </source>
</evidence>
<organism evidence="3 4">
    <name type="scientific">Kutzneria albida DSM 43870</name>
    <dbReference type="NCBI Taxonomy" id="1449976"/>
    <lineage>
        <taxon>Bacteria</taxon>
        <taxon>Bacillati</taxon>
        <taxon>Actinomycetota</taxon>
        <taxon>Actinomycetes</taxon>
        <taxon>Pseudonocardiales</taxon>
        <taxon>Pseudonocardiaceae</taxon>
        <taxon>Kutzneria</taxon>
    </lineage>
</organism>
<dbReference type="PANTHER" id="PTHR19959:SF119">
    <property type="entry name" value="FUNGAL LIPASE-LIKE DOMAIN-CONTAINING PROTEIN"/>
    <property type="match status" value="1"/>
</dbReference>
<dbReference type="InterPro" id="IPR057574">
    <property type="entry name" value="nSTAND_NTPase5_dom"/>
</dbReference>
<sequence>MEWERVVAVTGAGGAGSGYLLGPELVVTSAHLVAADAGVQVFRPAREGRFTGEVIWCGTPHGRDDAALVRIDDPGWQPPRVRPVVWGRSVTHRPGIACESWGMPDVVQRGGRPVEVLQPTGVVNPGDRMVGDRYVMNLDGAPPVPTGEGRSPWGGMSGAAMFCHGLLTGVIATDPAGRGHAVLEAVPAYVLLADPAFVAAVSAYLGPTGVRCEAVELQPLAAGPLAGRAERAVASPAGLLAARRAVVPFHGREDVLTELHTWATLTGLGVVLLHGAGGQGKTRLALEFTEQLTGLGWAVLWLRPDTQAQELAVLAHTVVPVVVVVDYAESRTTQLTALADVLARRQGGAAVKVLLLARTASGWWEELTATGDAARDFVDASHVHRLTQLDPSAAERAAAYQVAVTALADAVGQIPDLADVDWPAIAAELAGKPGQRVEQASTVLAVQMTALADLLDTAPTTHAAVPLTGGGRGPEDRVLDHERGYWRSTATAQALLPALGLDTLTDIVAATVVLGPGTVEQVDGVLVRVPELADQPLVRRNQVRSWLTQLYPPGADGVFEGLVPDRVAERLIGRLILDTTRPCVIDALLGQIREDEAERVVTVCTRAAAHAALGVGVGERVTEWCLRNTDTLLPTAAAAATQVETPAPLLRAIERVTADSAIATSVLERLIDGFPERSQVLASAAAEISIVLVQRHRQAINEDPSLDDSRLATGLNNLSNRLGDLGRWEEALAAIIEAVEIHRRLAQQRPDAFLPNLAMSLNNLAIRLGESGQREEALVTVIEAVQVYRQLAEQRPDTFLPNLAASLNNLAVDLGESGRREEALVTVIEAVQVYRRLAEQRLEVFLPDLAMSLNNLSNRLGVLGRREEALMSITEAVQVYRQLAQQRPDTFLPNLATSLNNLAIRLGESGRQEEGLAAIIEAVEIRQRLAEQRPDAFLPDLAMSLNNLAIQLGESGRREEALAAITEAVEILRQLAQQRPDAFLPNLAASLNNLAIQLGESGRRKEALVAVTEAAEILRRLAEQRPDAHRPQLELSEQVLAWLTNNSTTSPAD</sequence>
<reference evidence="3 4" key="1">
    <citation type="journal article" date="2014" name="BMC Genomics">
        <title>Complete genome sequence of producer of the glycopeptide antibiotic Aculeximycin Kutzneria albida DSM 43870T, a representative of minor genus of Pseudonocardiaceae.</title>
        <authorList>
            <person name="Rebets Y."/>
            <person name="Tokovenko B."/>
            <person name="Lushchyk I."/>
            <person name="Ruckert C."/>
            <person name="Zaburannyi N."/>
            <person name="Bechthold A."/>
            <person name="Kalinowski J."/>
            <person name="Luzhetskyy A."/>
        </authorList>
    </citation>
    <scope>NUCLEOTIDE SEQUENCE [LARGE SCALE GENOMIC DNA]</scope>
    <source>
        <strain evidence="3">DSM 43870</strain>
    </source>
</reference>
<dbReference type="InterPro" id="IPR027417">
    <property type="entry name" value="P-loop_NTPase"/>
</dbReference>
<dbReference type="SMART" id="SM00028">
    <property type="entry name" value="TPR"/>
    <property type="match status" value="7"/>
</dbReference>
<dbReference type="eggNOG" id="COG0457">
    <property type="taxonomic scope" value="Bacteria"/>
</dbReference>